<protein>
    <submittedName>
        <fullName evidence="8">Chromate transporter</fullName>
    </submittedName>
</protein>
<feature type="transmembrane region" description="Helical" evidence="7">
    <location>
        <begin position="231"/>
        <end position="253"/>
    </location>
</feature>
<evidence type="ECO:0000256" key="1">
    <source>
        <dbReference type="ARBA" id="ARBA00004651"/>
    </source>
</evidence>
<dbReference type="GO" id="GO:0005886">
    <property type="term" value="C:plasma membrane"/>
    <property type="evidence" value="ECO:0007669"/>
    <property type="project" value="UniProtKB-SubCell"/>
</dbReference>
<dbReference type="PANTHER" id="PTHR43663">
    <property type="entry name" value="CHROMATE TRANSPORT PROTEIN-RELATED"/>
    <property type="match status" value="1"/>
</dbReference>
<name>A0A3N5APV6_9THEO</name>
<feature type="transmembrane region" description="Helical" evidence="7">
    <location>
        <begin position="205"/>
        <end position="224"/>
    </location>
</feature>
<evidence type="ECO:0000313" key="9">
    <source>
        <dbReference type="Proteomes" id="UP000282654"/>
    </source>
</evidence>
<comment type="similarity">
    <text evidence="2">Belongs to the chromate ion transporter (CHR) (TC 2.A.51) family.</text>
</comment>
<evidence type="ECO:0000256" key="3">
    <source>
        <dbReference type="ARBA" id="ARBA00022475"/>
    </source>
</evidence>
<keyword evidence="5 7" id="KW-1133">Transmembrane helix</keyword>
<gene>
    <name evidence="8" type="ORF">EDD75_1128</name>
</gene>
<dbReference type="InterPro" id="IPR052518">
    <property type="entry name" value="CHR_Transporter"/>
</dbReference>
<feature type="transmembrane region" description="Helical" evidence="7">
    <location>
        <begin position="91"/>
        <end position="115"/>
    </location>
</feature>
<feature type="transmembrane region" description="Helical" evidence="7">
    <location>
        <begin position="121"/>
        <end position="141"/>
    </location>
</feature>
<dbReference type="PIRSF" id="PIRSF004810">
    <property type="entry name" value="ChrA"/>
    <property type="match status" value="1"/>
</dbReference>
<dbReference type="PANTHER" id="PTHR43663:SF1">
    <property type="entry name" value="CHROMATE TRANSPORTER"/>
    <property type="match status" value="1"/>
</dbReference>
<dbReference type="EMBL" id="RKRE01000002">
    <property type="protein sequence ID" value="RPF46867.1"/>
    <property type="molecule type" value="Genomic_DNA"/>
</dbReference>
<evidence type="ECO:0000256" key="4">
    <source>
        <dbReference type="ARBA" id="ARBA00022692"/>
    </source>
</evidence>
<comment type="caution">
    <text evidence="8">The sequence shown here is derived from an EMBL/GenBank/DDBJ whole genome shotgun (WGS) entry which is preliminary data.</text>
</comment>
<evidence type="ECO:0000313" key="8">
    <source>
        <dbReference type="EMBL" id="RPF46867.1"/>
    </source>
</evidence>
<dbReference type="Pfam" id="PF02417">
    <property type="entry name" value="Chromate_transp"/>
    <property type="match status" value="2"/>
</dbReference>
<evidence type="ECO:0000256" key="6">
    <source>
        <dbReference type="ARBA" id="ARBA00023136"/>
    </source>
</evidence>
<reference evidence="8 9" key="1">
    <citation type="submission" date="2018-11" db="EMBL/GenBank/DDBJ databases">
        <title>Genomic Encyclopedia of Type Strains, Phase IV (KMG-IV): sequencing the most valuable type-strain genomes for metagenomic binning, comparative biology and taxonomic classification.</title>
        <authorList>
            <person name="Goeker M."/>
        </authorList>
    </citation>
    <scope>NUCLEOTIDE SEQUENCE [LARGE SCALE GENOMIC DNA]</scope>
    <source>
        <strain evidence="8 9">DSM 102936</strain>
    </source>
</reference>
<comment type="subcellular location">
    <subcellularLocation>
        <location evidence="1">Cell membrane</location>
        <topology evidence="1">Multi-pass membrane protein</topology>
    </subcellularLocation>
</comment>
<dbReference type="InterPro" id="IPR014047">
    <property type="entry name" value="Chr_Tranpt_l_chain"/>
</dbReference>
<evidence type="ECO:0000256" key="2">
    <source>
        <dbReference type="ARBA" id="ARBA00005262"/>
    </source>
</evidence>
<feature type="transmembrane region" description="Helical" evidence="7">
    <location>
        <begin position="12"/>
        <end position="38"/>
    </location>
</feature>
<keyword evidence="3" id="KW-1003">Cell membrane</keyword>
<keyword evidence="4 7" id="KW-0812">Transmembrane</keyword>
<feature type="transmembrane region" description="Helical" evidence="7">
    <location>
        <begin position="381"/>
        <end position="399"/>
    </location>
</feature>
<dbReference type="AlphaFoldDB" id="A0A3N5APV6"/>
<sequence>MADKADTGRSDSGLVSVSLVQIFRIFFRVGLVAFGPAMLAEMKRQVIKRYRWLREEELLQGLALAQVLPGATFVSLAVWAGNRLRRAAGAVAAFSGLLLPPFAIMLLVSYLYFAYGNLPGAAAVVAALGAVVVALVANATLDIGRTALKDWRGVFIAGLAFAAALLHLNLVAVLAIGIAAGLVLFRTPPAAEGPPPEDTGRRFPLQALAVLAVVLGALAALAGFHPPLLSLGATFFKIGLLVFGNGYTMLPFIQQEVVDLHHWVTARDFAAGVAFGQVTPGPVVITATFIGYRVAGVLGALAATIGVFAPTLFLVLAASPVQARLRSSPWVRAGEQGLVASFVGLMVLVVFNLGRYALGNVPAWIVATSVLGLLRFKRLDPLWAVAGGVLLYLVLQRAVGVLI</sequence>
<accession>A0A3N5APV6</accession>
<dbReference type="NCBIfam" id="TIGR00937">
    <property type="entry name" value="2A51"/>
    <property type="match status" value="1"/>
</dbReference>
<organism evidence="8 9">
    <name type="scientific">Thermodesulfitimonas autotrophica</name>
    <dbReference type="NCBI Taxonomy" id="1894989"/>
    <lineage>
        <taxon>Bacteria</taxon>
        <taxon>Bacillati</taxon>
        <taxon>Bacillota</taxon>
        <taxon>Clostridia</taxon>
        <taxon>Thermoanaerobacterales</taxon>
        <taxon>Thermoanaerobacteraceae</taxon>
        <taxon>Thermodesulfitimonas</taxon>
    </lineage>
</organism>
<proteinExistence type="inferred from homology"/>
<evidence type="ECO:0000256" key="7">
    <source>
        <dbReference type="SAM" id="Phobius"/>
    </source>
</evidence>
<feature type="transmembrane region" description="Helical" evidence="7">
    <location>
        <begin position="153"/>
        <end position="185"/>
    </location>
</feature>
<evidence type="ECO:0000256" key="5">
    <source>
        <dbReference type="ARBA" id="ARBA00022989"/>
    </source>
</evidence>
<feature type="transmembrane region" description="Helical" evidence="7">
    <location>
        <begin position="330"/>
        <end position="351"/>
    </location>
</feature>
<dbReference type="RefSeq" id="WP_170157736.1">
    <property type="nucleotide sequence ID" value="NZ_RKRE01000002.1"/>
</dbReference>
<dbReference type="InterPro" id="IPR003370">
    <property type="entry name" value="Chromate_transpt"/>
</dbReference>
<keyword evidence="6 7" id="KW-0472">Membrane</keyword>
<feature type="transmembrane region" description="Helical" evidence="7">
    <location>
        <begin position="290"/>
        <end position="318"/>
    </location>
</feature>
<dbReference type="Proteomes" id="UP000282654">
    <property type="component" value="Unassembled WGS sequence"/>
</dbReference>
<dbReference type="GO" id="GO:0015109">
    <property type="term" value="F:chromate transmembrane transporter activity"/>
    <property type="evidence" value="ECO:0007669"/>
    <property type="project" value="InterPro"/>
</dbReference>
<keyword evidence="9" id="KW-1185">Reference proteome</keyword>
<feature type="transmembrane region" description="Helical" evidence="7">
    <location>
        <begin position="58"/>
        <end position="79"/>
    </location>
</feature>